<dbReference type="PANTHER" id="PTHR48105">
    <property type="entry name" value="THIOREDOXIN REDUCTASE 1-RELATED-RELATED"/>
    <property type="match status" value="1"/>
</dbReference>
<dbReference type="PRINTS" id="PR00469">
    <property type="entry name" value="PNDRDTASEII"/>
</dbReference>
<protein>
    <submittedName>
        <fullName evidence="4">Alkyl hydroperoxide reductase</fullName>
    </submittedName>
</protein>
<comment type="caution">
    <text evidence="4">The sequence shown here is derived from an EMBL/GenBank/DDBJ whole genome shotgun (WGS) entry which is preliminary data.</text>
</comment>
<sequence length="307" mass="33976">MKFDYEALIVGGGPAGLSAAMTLGRISRTALLCDDNRPRNLASSHINNLPSRDGIHPAEWRKQVRKDLEKYKTIQSYQGSVLSLEKIGNGFRAKMDSGSEYSFKKVILAYGIQDRLPSVPGFRELWGKSVFHCPFCHGYEAKGFKLGLVSNNEMTFHMVPLVQSLASDLILFTNGKAIFSEENRQLLENNGIQLIEEEISNLDFEGEELKSVELSNGKRIERQALFCPPNFPLELKSKLGENLGCERNEFGVYKVDEKGQTTVEGVFACGDNSSMRHSVVLAVASGAIAGSGVVFDLLNESFRTAKR</sequence>
<dbReference type="SUPFAM" id="SSF51905">
    <property type="entry name" value="FAD/NAD(P)-binding domain"/>
    <property type="match status" value="1"/>
</dbReference>
<dbReference type="EMBL" id="NPDT01000010">
    <property type="protein sequence ID" value="PJZ64413.1"/>
    <property type="molecule type" value="Genomic_DNA"/>
</dbReference>
<evidence type="ECO:0000256" key="1">
    <source>
        <dbReference type="ARBA" id="ARBA00022630"/>
    </source>
</evidence>
<evidence type="ECO:0000313" key="4">
    <source>
        <dbReference type="EMBL" id="PJZ64413.1"/>
    </source>
</evidence>
<dbReference type="InterPro" id="IPR036188">
    <property type="entry name" value="FAD/NAD-bd_sf"/>
</dbReference>
<feature type="domain" description="FAD/NAD(P)-binding" evidence="3">
    <location>
        <begin position="176"/>
        <end position="283"/>
    </location>
</feature>
<dbReference type="GO" id="GO:0016491">
    <property type="term" value="F:oxidoreductase activity"/>
    <property type="evidence" value="ECO:0007669"/>
    <property type="project" value="UniProtKB-KW"/>
</dbReference>
<organism evidence="4 5">
    <name type="scientific">Leptospira wolffii</name>
    <dbReference type="NCBI Taxonomy" id="409998"/>
    <lineage>
        <taxon>Bacteria</taxon>
        <taxon>Pseudomonadati</taxon>
        <taxon>Spirochaetota</taxon>
        <taxon>Spirochaetia</taxon>
        <taxon>Leptospirales</taxon>
        <taxon>Leptospiraceae</taxon>
        <taxon>Leptospira</taxon>
    </lineage>
</organism>
<gene>
    <name evidence="4" type="ORF">CH371_18535</name>
</gene>
<proteinExistence type="predicted"/>
<evidence type="ECO:0000259" key="3">
    <source>
        <dbReference type="Pfam" id="PF07992"/>
    </source>
</evidence>
<evidence type="ECO:0000256" key="2">
    <source>
        <dbReference type="ARBA" id="ARBA00023002"/>
    </source>
</evidence>
<evidence type="ECO:0000313" key="5">
    <source>
        <dbReference type="Proteomes" id="UP000231912"/>
    </source>
</evidence>
<dbReference type="PRINTS" id="PR00368">
    <property type="entry name" value="FADPNR"/>
</dbReference>
<name>A0A2M9Z7K4_9LEPT</name>
<keyword evidence="1" id="KW-0285">Flavoprotein</keyword>
<dbReference type="Proteomes" id="UP000231912">
    <property type="component" value="Unassembled WGS sequence"/>
</dbReference>
<accession>A0A2M9Z7K4</accession>
<dbReference type="Pfam" id="PF07992">
    <property type="entry name" value="Pyr_redox_2"/>
    <property type="match status" value="2"/>
</dbReference>
<dbReference type="InterPro" id="IPR023753">
    <property type="entry name" value="FAD/NAD-binding_dom"/>
</dbReference>
<dbReference type="InterPro" id="IPR050097">
    <property type="entry name" value="Ferredoxin-NADP_redctase_2"/>
</dbReference>
<feature type="domain" description="FAD/NAD(P)-binding" evidence="3">
    <location>
        <begin position="7"/>
        <end position="141"/>
    </location>
</feature>
<dbReference type="AlphaFoldDB" id="A0A2M9Z7K4"/>
<keyword evidence="2" id="KW-0560">Oxidoreductase</keyword>
<dbReference type="Gene3D" id="3.50.50.60">
    <property type="entry name" value="FAD/NAD(P)-binding domain"/>
    <property type="match status" value="2"/>
</dbReference>
<reference evidence="4 5" key="1">
    <citation type="submission" date="2017-07" db="EMBL/GenBank/DDBJ databases">
        <title>Leptospira spp. isolated from tropical soils.</title>
        <authorList>
            <person name="Thibeaux R."/>
            <person name="Iraola G."/>
            <person name="Ferres I."/>
            <person name="Bierque E."/>
            <person name="Girault D."/>
            <person name="Soupe-Gilbert M.-E."/>
            <person name="Picardeau M."/>
            <person name="Goarant C."/>
        </authorList>
    </citation>
    <scope>NUCLEOTIDE SEQUENCE [LARGE SCALE GENOMIC DNA]</scope>
    <source>
        <strain evidence="4 5">FH2-C-A2</strain>
    </source>
</reference>